<reference evidence="1 2" key="1">
    <citation type="journal article" date="2023" name="Life. Sci Alliance">
        <title>Evolutionary insights into 3D genome organization and epigenetic landscape of Vigna mungo.</title>
        <authorList>
            <person name="Junaid A."/>
            <person name="Singh B."/>
            <person name="Bhatia S."/>
        </authorList>
    </citation>
    <scope>NUCLEOTIDE SEQUENCE [LARGE SCALE GENOMIC DNA]</scope>
    <source>
        <strain evidence="1">Urdbean</strain>
    </source>
</reference>
<evidence type="ECO:0000313" key="1">
    <source>
        <dbReference type="EMBL" id="WVZ19582.1"/>
    </source>
</evidence>
<dbReference type="AlphaFoldDB" id="A0AAQ3P326"/>
<protein>
    <submittedName>
        <fullName evidence="1">Uncharacterized protein</fullName>
    </submittedName>
</protein>
<dbReference type="Proteomes" id="UP001374535">
    <property type="component" value="Chromosome 2"/>
</dbReference>
<organism evidence="1 2">
    <name type="scientific">Vigna mungo</name>
    <name type="common">Black gram</name>
    <name type="synonym">Phaseolus mungo</name>
    <dbReference type="NCBI Taxonomy" id="3915"/>
    <lineage>
        <taxon>Eukaryota</taxon>
        <taxon>Viridiplantae</taxon>
        <taxon>Streptophyta</taxon>
        <taxon>Embryophyta</taxon>
        <taxon>Tracheophyta</taxon>
        <taxon>Spermatophyta</taxon>
        <taxon>Magnoliopsida</taxon>
        <taxon>eudicotyledons</taxon>
        <taxon>Gunneridae</taxon>
        <taxon>Pentapetalae</taxon>
        <taxon>rosids</taxon>
        <taxon>fabids</taxon>
        <taxon>Fabales</taxon>
        <taxon>Fabaceae</taxon>
        <taxon>Papilionoideae</taxon>
        <taxon>50 kb inversion clade</taxon>
        <taxon>NPAAA clade</taxon>
        <taxon>indigoferoid/millettioid clade</taxon>
        <taxon>Phaseoleae</taxon>
        <taxon>Vigna</taxon>
    </lineage>
</organism>
<dbReference type="EMBL" id="CP144699">
    <property type="protein sequence ID" value="WVZ19582.1"/>
    <property type="molecule type" value="Genomic_DNA"/>
</dbReference>
<accession>A0AAQ3P326</accession>
<evidence type="ECO:0000313" key="2">
    <source>
        <dbReference type="Proteomes" id="UP001374535"/>
    </source>
</evidence>
<proteinExistence type="predicted"/>
<name>A0AAQ3P326_VIGMU</name>
<sequence length="104" mass="10415">MSEALLAASVASATAIPISAFFSAGASLTPSPVIPQMCFLSCNFFTISYLCSGKTPANPSAFSISSSTGSAAILASLSCPSNEADGYIFVPIPSLLPVSLAMAS</sequence>
<gene>
    <name evidence="1" type="ORF">V8G54_006904</name>
</gene>
<keyword evidence="2" id="KW-1185">Reference proteome</keyword>